<dbReference type="SUPFAM" id="SSF51445">
    <property type="entry name" value="(Trans)glycosidases"/>
    <property type="match status" value="1"/>
</dbReference>
<dbReference type="GO" id="GO:0004563">
    <property type="term" value="F:beta-N-acetylhexosaminidase activity"/>
    <property type="evidence" value="ECO:0007669"/>
    <property type="project" value="UniProtKB-EC"/>
</dbReference>
<evidence type="ECO:0000313" key="7">
    <source>
        <dbReference type="EMBL" id="GIP15674.1"/>
    </source>
</evidence>
<dbReference type="Pfam" id="PF00933">
    <property type="entry name" value="Glyco_hydro_3"/>
    <property type="match status" value="1"/>
</dbReference>
<dbReference type="Gene3D" id="3.40.50.1700">
    <property type="entry name" value="Glycoside hydrolase family 3 C-terminal domain"/>
    <property type="match status" value="1"/>
</dbReference>
<gene>
    <name evidence="7" type="ORF">J40TS1_13160</name>
</gene>
<sequence length="525" mass="56726">MGQVKTVEQMSLRQKIGQMIVTGFPTLELSQEMKELIEHYSIGNCILFSHNIADKHQLGALVAELQQQFVAHTGVAGFITIDQEGGRVTRMPKDATNIPGAMAIASTGRAENAYAAGRITARELKALGINFNLAPVMDINNNPLNPVINVRSYGDTAETVAEYGIAMMRGLLDGGVLSSLKHFPGHGDTSVDSHIGLPTINKTLEELEQLELLPFKAAIEQGAQAIMSAHILFPQIEMLNVPATMSRTIITELLKNRLQYKGLVISDCLEMDAIKRFYGTAKGAVGAIKAGVDLIFISHTPSLVIEAVREIEAAVAAGELEEAIIDEAVRKILAYKAEYAKVEPPRFELVGSTAHRAANALMRSETICLVQGELTPIAEQDSTVHIIGTYAYRSDMASSSVNDELSFAQYIGQRLGVKHQAVAIDPDQAQIEACIANVAAGEHVVLGLFNARENKGQLALAKQLIDKGIQTTLVALGRPYDLALIEGAHGSLALLEYSAEAFDSLLPVLKGMHQTTAKLPIKRMF</sequence>
<dbReference type="RefSeq" id="WP_213513961.1">
    <property type="nucleotide sequence ID" value="NZ_BOSE01000002.1"/>
</dbReference>
<keyword evidence="4" id="KW-0378">Hydrolase</keyword>
<keyword evidence="8" id="KW-1185">Reference proteome</keyword>
<dbReference type="EMBL" id="BOSE01000002">
    <property type="protein sequence ID" value="GIP15674.1"/>
    <property type="molecule type" value="Genomic_DNA"/>
</dbReference>
<evidence type="ECO:0000256" key="5">
    <source>
        <dbReference type="ARBA" id="ARBA00023295"/>
    </source>
</evidence>
<dbReference type="Proteomes" id="UP000683139">
    <property type="component" value="Unassembled WGS sequence"/>
</dbReference>
<protein>
    <recommendedName>
        <fullName evidence="3">beta-N-acetylhexosaminidase</fullName>
        <ecNumber evidence="3">3.2.1.52</ecNumber>
    </recommendedName>
</protein>
<accession>A0A919YP39</accession>
<dbReference type="GO" id="GO:0005975">
    <property type="term" value="P:carbohydrate metabolic process"/>
    <property type="evidence" value="ECO:0007669"/>
    <property type="project" value="InterPro"/>
</dbReference>
<proteinExistence type="inferred from homology"/>
<name>A0A919YP39_9BACL</name>
<feature type="domain" description="Glycoside hydrolase family 3 N-terminal" evidence="6">
    <location>
        <begin position="12"/>
        <end position="333"/>
    </location>
</feature>
<dbReference type="InterPro" id="IPR036962">
    <property type="entry name" value="Glyco_hydro_3_N_sf"/>
</dbReference>
<dbReference type="Gene3D" id="3.20.20.300">
    <property type="entry name" value="Glycoside hydrolase, family 3, N-terminal domain"/>
    <property type="match status" value="1"/>
</dbReference>
<evidence type="ECO:0000256" key="2">
    <source>
        <dbReference type="ARBA" id="ARBA00005336"/>
    </source>
</evidence>
<dbReference type="GO" id="GO:0009254">
    <property type="term" value="P:peptidoglycan turnover"/>
    <property type="evidence" value="ECO:0007669"/>
    <property type="project" value="TreeGrafter"/>
</dbReference>
<evidence type="ECO:0000313" key="8">
    <source>
        <dbReference type="Proteomes" id="UP000683139"/>
    </source>
</evidence>
<evidence type="ECO:0000259" key="6">
    <source>
        <dbReference type="Pfam" id="PF00933"/>
    </source>
</evidence>
<dbReference type="PANTHER" id="PTHR30480:SF13">
    <property type="entry name" value="BETA-HEXOSAMINIDASE"/>
    <property type="match status" value="1"/>
</dbReference>
<keyword evidence="5" id="KW-0326">Glycosidase</keyword>
<dbReference type="InterPro" id="IPR017853">
    <property type="entry name" value="GH"/>
</dbReference>
<dbReference type="InterPro" id="IPR001764">
    <property type="entry name" value="Glyco_hydro_3_N"/>
</dbReference>
<dbReference type="AlphaFoldDB" id="A0A919YP39"/>
<organism evidence="7 8">
    <name type="scientific">Paenibacillus montaniterrae</name>
    <dbReference type="NCBI Taxonomy" id="429341"/>
    <lineage>
        <taxon>Bacteria</taxon>
        <taxon>Bacillati</taxon>
        <taxon>Bacillota</taxon>
        <taxon>Bacilli</taxon>
        <taxon>Bacillales</taxon>
        <taxon>Paenibacillaceae</taxon>
        <taxon>Paenibacillus</taxon>
    </lineage>
</organism>
<evidence type="ECO:0000256" key="4">
    <source>
        <dbReference type="ARBA" id="ARBA00022801"/>
    </source>
</evidence>
<comment type="catalytic activity">
    <reaction evidence="1">
        <text>Hydrolysis of terminal non-reducing N-acetyl-D-hexosamine residues in N-acetyl-beta-D-hexosaminides.</text>
        <dbReference type="EC" id="3.2.1.52"/>
    </reaction>
</comment>
<reference evidence="7" key="1">
    <citation type="submission" date="2021-03" db="EMBL/GenBank/DDBJ databases">
        <title>Antimicrobial resistance genes in bacteria isolated from Japanese honey, and their potential for conferring macrolide and lincosamide resistance in the American foulbrood pathogen Paenibacillus larvae.</title>
        <authorList>
            <person name="Okamoto M."/>
            <person name="Kumagai M."/>
            <person name="Kanamori H."/>
            <person name="Takamatsu D."/>
        </authorList>
    </citation>
    <scope>NUCLEOTIDE SEQUENCE</scope>
    <source>
        <strain evidence="7">J40TS1</strain>
    </source>
</reference>
<dbReference type="InterPro" id="IPR050226">
    <property type="entry name" value="NagZ_Beta-hexosaminidase"/>
</dbReference>
<dbReference type="EC" id="3.2.1.52" evidence="3"/>
<comment type="similarity">
    <text evidence="2">Belongs to the glycosyl hydrolase 3 family.</text>
</comment>
<dbReference type="InterPro" id="IPR036881">
    <property type="entry name" value="Glyco_hydro_3_C_sf"/>
</dbReference>
<comment type="caution">
    <text evidence="7">The sequence shown here is derived from an EMBL/GenBank/DDBJ whole genome shotgun (WGS) entry which is preliminary data.</text>
</comment>
<evidence type="ECO:0000256" key="1">
    <source>
        <dbReference type="ARBA" id="ARBA00001231"/>
    </source>
</evidence>
<evidence type="ECO:0000256" key="3">
    <source>
        <dbReference type="ARBA" id="ARBA00012663"/>
    </source>
</evidence>
<dbReference type="NCBIfam" id="NF003740">
    <property type="entry name" value="PRK05337.1"/>
    <property type="match status" value="1"/>
</dbReference>
<dbReference type="PANTHER" id="PTHR30480">
    <property type="entry name" value="BETA-HEXOSAMINIDASE-RELATED"/>
    <property type="match status" value="1"/>
</dbReference>